<feature type="non-terminal residue" evidence="2">
    <location>
        <position position="1"/>
    </location>
</feature>
<evidence type="ECO:0000313" key="3">
    <source>
        <dbReference type="Proteomes" id="UP000266841"/>
    </source>
</evidence>
<organism evidence="2 3">
    <name type="scientific">Thalassiosira oceanica</name>
    <name type="common">Marine diatom</name>
    <dbReference type="NCBI Taxonomy" id="159749"/>
    <lineage>
        <taxon>Eukaryota</taxon>
        <taxon>Sar</taxon>
        <taxon>Stramenopiles</taxon>
        <taxon>Ochrophyta</taxon>
        <taxon>Bacillariophyta</taxon>
        <taxon>Coscinodiscophyceae</taxon>
        <taxon>Thalassiosirophycidae</taxon>
        <taxon>Thalassiosirales</taxon>
        <taxon>Thalassiosiraceae</taxon>
        <taxon>Thalassiosira</taxon>
    </lineage>
</organism>
<evidence type="ECO:0000256" key="1">
    <source>
        <dbReference type="SAM" id="MobiDB-lite"/>
    </source>
</evidence>
<dbReference type="AlphaFoldDB" id="K0QZY9"/>
<protein>
    <submittedName>
        <fullName evidence="2">Uncharacterized protein</fullName>
    </submittedName>
</protein>
<reference evidence="2 3" key="1">
    <citation type="journal article" date="2012" name="Genome Biol.">
        <title>Genome and low-iron response of an oceanic diatom adapted to chronic iron limitation.</title>
        <authorList>
            <person name="Lommer M."/>
            <person name="Specht M."/>
            <person name="Roy A.S."/>
            <person name="Kraemer L."/>
            <person name="Andreson R."/>
            <person name="Gutowska M.A."/>
            <person name="Wolf J."/>
            <person name="Bergner S.V."/>
            <person name="Schilhabel M.B."/>
            <person name="Klostermeier U.C."/>
            <person name="Beiko R.G."/>
            <person name="Rosenstiel P."/>
            <person name="Hippler M."/>
            <person name="Laroche J."/>
        </authorList>
    </citation>
    <scope>NUCLEOTIDE SEQUENCE [LARGE SCALE GENOMIC DNA]</scope>
    <source>
        <strain evidence="2 3">CCMP1005</strain>
    </source>
</reference>
<dbReference type="EMBL" id="AGNL01050385">
    <property type="protein sequence ID" value="EJK43959.1"/>
    <property type="molecule type" value="Genomic_DNA"/>
</dbReference>
<feature type="region of interest" description="Disordered" evidence="1">
    <location>
        <begin position="29"/>
        <end position="51"/>
    </location>
</feature>
<evidence type="ECO:0000313" key="2">
    <source>
        <dbReference type="EMBL" id="EJK43959.1"/>
    </source>
</evidence>
<gene>
    <name evidence="2" type="ORF">THAOC_37549</name>
</gene>
<comment type="caution">
    <text evidence="2">The sequence shown here is derived from an EMBL/GenBank/DDBJ whole genome shotgun (WGS) entry which is preliminary data.</text>
</comment>
<accession>K0QZY9</accession>
<name>K0QZY9_THAOC</name>
<keyword evidence="3" id="KW-1185">Reference proteome</keyword>
<dbReference type="Proteomes" id="UP000266841">
    <property type="component" value="Unassembled WGS sequence"/>
</dbReference>
<proteinExistence type="predicted"/>
<sequence length="94" mass="9588">GRVVQGLGLRPAGLARFAAGLKGRPLFTRSAASTAPGRPGGLARGRADQERRRASVFLGGRRAGVKVCPATVEGRTGTGGGWAPIGAAPRDWPD</sequence>
<feature type="region of interest" description="Disordered" evidence="1">
    <location>
        <begin position="73"/>
        <end position="94"/>
    </location>
</feature>